<dbReference type="FunCoup" id="C4R4H9">
    <property type="interactions" value="35"/>
</dbReference>
<evidence type="ECO:0000256" key="2">
    <source>
        <dbReference type="ARBA" id="ARBA00004496"/>
    </source>
</evidence>
<evidence type="ECO:0000313" key="9">
    <source>
        <dbReference type="Proteomes" id="UP000000314"/>
    </source>
</evidence>
<dbReference type="Gene3D" id="2.30.29.30">
    <property type="entry name" value="Pleckstrin-homology domain (PH domain)/Phosphotyrosine-binding domain (PTB)"/>
    <property type="match status" value="1"/>
</dbReference>
<dbReference type="RefSeq" id="XP_002492644.1">
    <property type="nucleotide sequence ID" value="XM_002492599.1"/>
</dbReference>
<evidence type="ECO:0000256" key="3">
    <source>
        <dbReference type="ARBA" id="ARBA00006172"/>
    </source>
</evidence>
<organism evidence="8 9">
    <name type="scientific">Komagataella phaffii (strain GS115 / ATCC 20864)</name>
    <name type="common">Yeast</name>
    <name type="synonym">Pichia pastoris</name>
    <dbReference type="NCBI Taxonomy" id="644223"/>
    <lineage>
        <taxon>Eukaryota</taxon>
        <taxon>Fungi</taxon>
        <taxon>Dikarya</taxon>
        <taxon>Ascomycota</taxon>
        <taxon>Saccharomycotina</taxon>
        <taxon>Pichiomycetes</taxon>
        <taxon>Pichiales</taxon>
        <taxon>Pichiaceae</taxon>
        <taxon>Komagataella</taxon>
    </lineage>
</organism>
<dbReference type="OrthoDB" id="19714at2759"/>
<reference evidence="8 9" key="1">
    <citation type="journal article" date="2009" name="Nat. Biotechnol.">
        <title>Genome sequence of the recombinant protein production host Pichia pastoris.</title>
        <authorList>
            <person name="De Schutter K."/>
            <person name="Lin Y.C."/>
            <person name="Tiels P."/>
            <person name="Van Hecke A."/>
            <person name="Glinka S."/>
            <person name="Weber-Lehmann J."/>
            <person name="Rouze P."/>
            <person name="Van de Peer Y."/>
            <person name="Callewaert N."/>
        </authorList>
    </citation>
    <scope>NUCLEOTIDE SEQUENCE [LARGE SCALE GENOMIC DNA]</scope>
    <source>
        <strain evidence="9">GS115 / ATCC 20864</strain>
    </source>
</reference>
<dbReference type="GO" id="GO:0005737">
    <property type="term" value="C:cytoplasm"/>
    <property type="evidence" value="ECO:0007669"/>
    <property type="project" value="UniProtKB-SubCell"/>
</dbReference>
<protein>
    <recommendedName>
        <fullName evidence="4">Protein LOT5</fullName>
    </recommendedName>
</protein>
<dbReference type="InterPro" id="IPR039924">
    <property type="entry name" value="ICln/Lot5/Saf5"/>
</dbReference>
<comment type="similarity">
    <text evidence="3">Belongs to the LOT5 family.</text>
</comment>
<accession>C4R4H9</accession>
<evidence type="ECO:0000256" key="1">
    <source>
        <dbReference type="ARBA" id="ARBA00004123"/>
    </source>
</evidence>
<dbReference type="STRING" id="644223.C4R4H9"/>
<dbReference type="AlphaFoldDB" id="C4R4H9"/>
<feature type="region of interest" description="Disordered" evidence="7">
    <location>
        <begin position="232"/>
        <end position="252"/>
    </location>
</feature>
<evidence type="ECO:0000256" key="6">
    <source>
        <dbReference type="ARBA" id="ARBA00023242"/>
    </source>
</evidence>
<sequence>MFIVRCIHERPTIENSVPSKAFQSSFPEGALPSDSEDKQVIYGGGFFRLAFISKDFEIQGVQNTECSECFVYVLNTCLVLWFESGRFGLSIPYQLVLLAALQSDPEGIYLQIEPRGDLTASPESTLGSNTALVELKVTYDGVRSDALLDQFPNSINQTYEAIAQCSSFHEDPSSDTEDDREDNSLQQKDAFTTDLTNGEADDLAPLSHSPTLGKSASMAVNILGQIVGIRTRDDDESDQDGVHYINKKTHTH</sequence>
<dbReference type="GeneID" id="8199548"/>
<dbReference type="InParanoid" id="C4R4H9"/>
<evidence type="ECO:0000256" key="4">
    <source>
        <dbReference type="ARBA" id="ARBA00015935"/>
    </source>
</evidence>
<dbReference type="eggNOG" id="ENOG502RY1I">
    <property type="taxonomic scope" value="Eukaryota"/>
</dbReference>
<dbReference type="EMBL" id="FN392321">
    <property type="protein sequence ID" value="CAY70465.1"/>
    <property type="molecule type" value="Genomic_DNA"/>
</dbReference>
<dbReference type="OMA" id="HEQPNVE"/>
<dbReference type="KEGG" id="ppa:PAS_chr3_0416"/>
<evidence type="ECO:0000256" key="7">
    <source>
        <dbReference type="SAM" id="MobiDB-lite"/>
    </source>
</evidence>
<dbReference type="Proteomes" id="UP000000314">
    <property type="component" value="Chromosome 3"/>
</dbReference>
<comment type="subcellular location">
    <subcellularLocation>
        <location evidence="2">Cytoplasm</location>
    </subcellularLocation>
    <subcellularLocation>
        <location evidence="1">Nucleus</location>
    </subcellularLocation>
</comment>
<proteinExistence type="inferred from homology"/>
<dbReference type="GO" id="GO:0005634">
    <property type="term" value="C:nucleus"/>
    <property type="evidence" value="ECO:0007669"/>
    <property type="project" value="UniProtKB-SubCell"/>
</dbReference>
<keyword evidence="6" id="KW-0539">Nucleus</keyword>
<dbReference type="InterPro" id="IPR011993">
    <property type="entry name" value="PH-like_dom_sf"/>
</dbReference>
<name>C4R4H9_KOMPG</name>
<keyword evidence="5" id="KW-0963">Cytoplasm</keyword>
<evidence type="ECO:0000313" key="8">
    <source>
        <dbReference type="EMBL" id="CAY70465.1"/>
    </source>
</evidence>
<evidence type="ECO:0000256" key="5">
    <source>
        <dbReference type="ARBA" id="ARBA00022490"/>
    </source>
</evidence>
<dbReference type="HOGENOM" id="CLU_073622_0_0_1"/>
<gene>
    <name evidence="8" type="ordered locus">PAS_chr3_0416</name>
</gene>
<dbReference type="Pfam" id="PF03517">
    <property type="entry name" value="Voldacs"/>
    <property type="match status" value="1"/>
</dbReference>
<keyword evidence="9" id="KW-1185">Reference proteome</keyword>